<sequence>MKKPPAGATTSATCMKHLRATKCMKHLRATKCMKHLRATKCMKHLRMLPCTDPLRHCLNSPRHLPVSQRRSPAVTLGPIPPREKLKKPPVGATSSVPCMTHLRAEPMYGATSSAASSGSGSDTSSVTSGSNSGKRKIEINYKSQEQITFKKCKYILFYKI</sequence>
<feature type="region of interest" description="Disordered" evidence="1">
    <location>
        <begin position="63"/>
        <end position="93"/>
    </location>
</feature>
<protein>
    <submittedName>
        <fullName evidence="2">Uncharacterized protein</fullName>
    </submittedName>
</protein>
<dbReference type="EMBL" id="BGPR01005103">
    <property type="protein sequence ID" value="GBN06820.1"/>
    <property type="molecule type" value="Genomic_DNA"/>
</dbReference>
<keyword evidence="3" id="KW-1185">Reference proteome</keyword>
<comment type="caution">
    <text evidence="2">The sequence shown here is derived from an EMBL/GenBank/DDBJ whole genome shotgun (WGS) entry which is preliminary data.</text>
</comment>
<organism evidence="2 3">
    <name type="scientific">Araneus ventricosus</name>
    <name type="common">Orbweaver spider</name>
    <name type="synonym">Epeira ventricosa</name>
    <dbReference type="NCBI Taxonomy" id="182803"/>
    <lineage>
        <taxon>Eukaryota</taxon>
        <taxon>Metazoa</taxon>
        <taxon>Ecdysozoa</taxon>
        <taxon>Arthropoda</taxon>
        <taxon>Chelicerata</taxon>
        <taxon>Arachnida</taxon>
        <taxon>Araneae</taxon>
        <taxon>Araneomorphae</taxon>
        <taxon>Entelegynae</taxon>
        <taxon>Araneoidea</taxon>
        <taxon>Araneidae</taxon>
        <taxon>Araneus</taxon>
    </lineage>
</organism>
<feature type="compositionally biased region" description="Low complexity" evidence="1">
    <location>
        <begin position="109"/>
        <end position="132"/>
    </location>
</feature>
<proteinExistence type="predicted"/>
<dbReference type="AlphaFoldDB" id="A0A4Y2KXM6"/>
<reference evidence="2 3" key="1">
    <citation type="journal article" date="2019" name="Sci. Rep.">
        <title>Orb-weaving spider Araneus ventricosus genome elucidates the spidroin gene catalogue.</title>
        <authorList>
            <person name="Kono N."/>
            <person name="Nakamura H."/>
            <person name="Ohtoshi R."/>
            <person name="Moran D.A.P."/>
            <person name="Shinohara A."/>
            <person name="Yoshida Y."/>
            <person name="Fujiwara M."/>
            <person name="Mori M."/>
            <person name="Tomita M."/>
            <person name="Arakawa K."/>
        </authorList>
    </citation>
    <scope>NUCLEOTIDE SEQUENCE [LARGE SCALE GENOMIC DNA]</scope>
</reference>
<feature type="region of interest" description="Disordered" evidence="1">
    <location>
        <begin position="109"/>
        <end position="134"/>
    </location>
</feature>
<gene>
    <name evidence="2" type="ORF">AVEN_115950_1</name>
</gene>
<accession>A0A4Y2KXM6</accession>
<evidence type="ECO:0000313" key="3">
    <source>
        <dbReference type="Proteomes" id="UP000499080"/>
    </source>
</evidence>
<name>A0A4Y2KXM6_ARAVE</name>
<evidence type="ECO:0000256" key="1">
    <source>
        <dbReference type="SAM" id="MobiDB-lite"/>
    </source>
</evidence>
<dbReference type="Proteomes" id="UP000499080">
    <property type="component" value="Unassembled WGS sequence"/>
</dbReference>
<evidence type="ECO:0000313" key="2">
    <source>
        <dbReference type="EMBL" id="GBN06820.1"/>
    </source>
</evidence>